<dbReference type="Gene3D" id="3.20.20.70">
    <property type="entry name" value="Aldolase class I"/>
    <property type="match status" value="1"/>
</dbReference>
<evidence type="ECO:0000256" key="13">
    <source>
        <dbReference type="ARBA" id="ARBA00040794"/>
    </source>
</evidence>
<keyword evidence="7 17" id="KW-0378">Hydrolase</keyword>
<evidence type="ECO:0000256" key="3">
    <source>
        <dbReference type="ARBA" id="ARBA00022457"/>
    </source>
</evidence>
<evidence type="ECO:0000256" key="5">
    <source>
        <dbReference type="ARBA" id="ARBA00022723"/>
    </source>
</evidence>
<dbReference type="PANTHER" id="PTHR47707:SF1">
    <property type="entry name" value="NUDIX HYDROLASE FAMILY PROTEIN"/>
    <property type="match status" value="1"/>
</dbReference>
<evidence type="ECO:0000256" key="6">
    <source>
        <dbReference type="ARBA" id="ARBA00022763"/>
    </source>
</evidence>
<evidence type="ECO:0000256" key="10">
    <source>
        <dbReference type="ARBA" id="ARBA00035861"/>
    </source>
</evidence>
<evidence type="ECO:0000256" key="18">
    <source>
        <dbReference type="SAM" id="MobiDB-lite"/>
    </source>
</evidence>
<dbReference type="InterPro" id="IPR047127">
    <property type="entry name" value="MutT-like"/>
</dbReference>
<dbReference type="AlphaFoldDB" id="A0A2U1CN86"/>
<dbReference type="Pfam" id="PF02581">
    <property type="entry name" value="TMP-TENI"/>
    <property type="match status" value="2"/>
</dbReference>
<keyword evidence="3" id="KW-0515">Mutator protein</keyword>
<evidence type="ECO:0000256" key="17">
    <source>
        <dbReference type="RuleBase" id="RU003476"/>
    </source>
</evidence>
<evidence type="ECO:0000256" key="1">
    <source>
        <dbReference type="ARBA" id="ARBA00001946"/>
    </source>
</evidence>
<gene>
    <name evidence="20" type="ORF">C7440_1911</name>
</gene>
<feature type="domain" description="Nudix hydrolase" evidence="19">
    <location>
        <begin position="4"/>
        <end position="131"/>
    </location>
</feature>
<evidence type="ECO:0000256" key="8">
    <source>
        <dbReference type="ARBA" id="ARBA00022842"/>
    </source>
</evidence>
<dbReference type="GO" id="GO:0046872">
    <property type="term" value="F:metal ion binding"/>
    <property type="evidence" value="ECO:0007669"/>
    <property type="project" value="UniProtKB-KW"/>
</dbReference>
<dbReference type="Pfam" id="PF00293">
    <property type="entry name" value="NUDIX"/>
    <property type="match status" value="1"/>
</dbReference>
<protein>
    <recommendedName>
        <fullName evidence="13">8-oxo-dGTP diphosphatase</fullName>
        <ecNumber evidence="12">3.6.1.55</ecNumber>
    </recommendedName>
    <alternativeName>
        <fullName evidence="16">7,8-dihydro-8-oxoguanine-triphosphatase</fullName>
    </alternativeName>
    <alternativeName>
        <fullName evidence="15">Mutator protein MutT</fullName>
    </alternativeName>
    <alternativeName>
        <fullName evidence="14">dGTP pyrophosphohydrolase</fullName>
    </alternativeName>
</protein>
<comment type="catalytic activity">
    <reaction evidence="10">
        <text>8-oxo-dGTP + H2O = 8-oxo-dGMP + diphosphate + H(+)</text>
        <dbReference type="Rhea" id="RHEA:31575"/>
        <dbReference type="ChEBI" id="CHEBI:15377"/>
        <dbReference type="ChEBI" id="CHEBI:15378"/>
        <dbReference type="ChEBI" id="CHEBI:33019"/>
        <dbReference type="ChEBI" id="CHEBI:63224"/>
        <dbReference type="ChEBI" id="CHEBI:77896"/>
        <dbReference type="EC" id="3.6.1.55"/>
    </reaction>
</comment>
<dbReference type="STRING" id="1231391.GCA_000308195_02498"/>
<evidence type="ECO:0000256" key="15">
    <source>
        <dbReference type="ARBA" id="ARBA00041979"/>
    </source>
</evidence>
<dbReference type="InterPro" id="IPR015797">
    <property type="entry name" value="NUDIX_hydrolase-like_dom_sf"/>
</dbReference>
<dbReference type="InterPro" id="IPR020476">
    <property type="entry name" value="Nudix_hydrolase"/>
</dbReference>
<reference evidence="20 21" key="1">
    <citation type="submission" date="2018-04" db="EMBL/GenBank/DDBJ databases">
        <title>Genomic Encyclopedia of Type Strains, Phase IV (KMG-IV): sequencing the most valuable type-strain genomes for metagenomic binning, comparative biology and taxonomic classification.</title>
        <authorList>
            <person name="Goeker M."/>
        </authorList>
    </citation>
    <scope>NUCLEOTIDE SEQUENCE [LARGE SCALE GENOMIC DNA]</scope>
    <source>
        <strain evidence="20 21">DSM 10065</strain>
    </source>
</reference>
<dbReference type="GO" id="GO:0044716">
    <property type="term" value="F:8-oxo-GDP phosphatase activity"/>
    <property type="evidence" value="ECO:0007669"/>
    <property type="project" value="TreeGrafter"/>
</dbReference>
<evidence type="ECO:0000313" key="20">
    <source>
        <dbReference type="EMBL" id="PVY62417.1"/>
    </source>
</evidence>
<dbReference type="OrthoDB" id="9810648at2"/>
<evidence type="ECO:0000256" key="16">
    <source>
        <dbReference type="ARBA" id="ARBA00042798"/>
    </source>
</evidence>
<keyword evidence="6" id="KW-0227">DNA damage</keyword>
<evidence type="ECO:0000256" key="7">
    <source>
        <dbReference type="ARBA" id="ARBA00022801"/>
    </source>
</evidence>
<comment type="similarity">
    <text evidence="2 17">Belongs to the Nudix hydrolase family.</text>
</comment>
<dbReference type="EMBL" id="QEKO01000002">
    <property type="protein sequence ID" value="PVY62417.1"/>
    <property type="molecule type" value="Genomic_DNA"/>
</dbReference>
<dbReference type="InterPro" id="IPR000086">
    <property type="entry name" value="NUDIX_hydrolase_dom"/>
</dbReference>
<dbReference type="Proteomes" id="UP000246145">
    <property type="component" value="Unassembled WGS sequence"/>
</dbReference>
<dbReference type="CDD" id="cd03425">
    <property type="entry name" value="NUDIX_MutT_NudA_like"/>
    <property type="match status" value="1"/>
</dbReference>
<organism evidence="20 21">
    <name type="scientific">Pusillimonas noertemannii</name>
    <dbReference type="NCBI Taxonomy" id="305977"/>
    <lineage>
        <taxon>Bacteria</taxon>
        <taxon>Pseudomonadati</taxon>
        <taxon>Pseudomonadota</taxon>
        <taxon>Betaproteobacteria</taxon>
        <taxon>Burkholderiales</taxon>
        <taxon>Alcaligenaceae</taxon>
        <taxon>Pusillimonas</taxon>
    </lineage>
</organism>
<dbReference type="InterPro" id="IPR022998">
    <property type="entry name" value="ThiamineP_synth_TenI"/>
</dbReference>
<dbReference type="GO" id="GO:0006281">
    <property type="term" value="P:DNA repair"/>
    <property type="evidence" value="ECO:0007669"/>
    <property type="project" value="UniProtKB-KW"/>
</dbReference>
<dbReference type="EC" id="3.6.1.55" evidence="12"/>
<comment type="cofactor">
    <cofactor evidence="1">
        <name>Mg(2+)</name>
        <dbReference type="ChEBI" id="CHEBI:18420"/>
    </cofactor>
</comment>
<dbReference type="GO" id="GO:0008413">
    <property type="term" value="F:8-oxo-7,8-dihydroguanosine triphosphate pyrophosphatase activity"/>
    <property type="evidence" value="ECO:0007669"/>
    <property type="project" value="TreeGrafter"/>
</dbReference>
<dbReference type="PRINTS" id="PR00502">
    <property type="entry name" value="NUDIXFAMILY"/>
</dbReference>
<dbReference type="GO" id="GO:0006260">
    <property type="term" value="P:DNA replication"/>
    <property type="evidence" value="ECO:0007669"/>
    <property type="project" value="UniProtKB-KW"/>
</dbReference>
<dbReference type="InterPro" id="IPR013785">
    <property type="entry name" value="Aldolase_TIM"/>
</dbReference>
<evidence type="ECO:0000256" key="11">
    <source>
        <dbReference type="ARBA" id="ARBA00036904"/>
    </source>
</evidence>
<dbReference type="PROSITE" id="PS00893">
    <property type="entry name" value="NUDIX_BOX"/>
    <property type="match status" value="1"/>
</dbReference>
<keyword evidence="8" id="KW-0460">Magnesium</keyword>
<dbReference type="Gene3D" id="3.90.79.10">
    <property type="entry name" value="Nucleoside Triphosphate Pyrophosphohydrolase"/>
    <property type="match status" value="1"/>
</dbReference>
<accession>A0A2U1CN86</accession>
<sequence length="356" mass="38089">MSKPFIDVAAGLILRPNGELLLAERPGDKPWSGWWELPGGKIEPGETVLQALARELKEELDIDVTESARWVTHVHEYPKTIVRLSFCKVTGWQGTPAGIEGQSLAWVRTDVPLDIGPLLPATEPPLRWLQLPERYLLTSIGGSEGLAGFLAKLEAALARGKMLVQFREPQWAAQADAAEVRAGLEAVLRVCRKAGAPCLLNSAHPEDWWALADGVHLRAQDAAELASGQRQAPAGTLPDLPDEPAQANGTDPNSREYALTRRDAHLKPRRLLGVSAHNADDLKTARSLGADFAVLGHVLDTPSHPGQAPLGWEGFAGLAFEAGLPVYAIGGQSAATLPAARQHGAHGVAGIRHLLA</sequence>
<keyword evidence="21" id="KW-1185">Reference proteome</keyword>
<comment type="caution">
    <text evidence="20">The sequence shown here is derived from an EMBL/GenBank/DDBJ whole genome shotgun (WGS) entry which is preliminary data.</text>
</comment>
<evidence type="ECO:0000313" key="21">
    <source>
        <dbReference type="Proteomes" id="UP000246145"/>
    </source>
</evidence>
<dbReference type="GO" id="GO:0044715">
    <property type="term" value="F:8-oxo-dGDP phosphatase activity"/>
    <property type="evidence" value="ECO:0007669"/>
    <property type="project" value="TreeGrafter"/>
</dbReference>
<name>A0A2U1CN86_9BURK</name>
<evidence type="ECO:0000256" key="4">
    <source>
        <dbReference type="ARBA" id="ARBA00022705"/>
    </source>
</evidence>
<keyword evidence="9" id="KW-0234">DNA repair</keyword>
<dbReference type="PANTHER" id="PTHR47707">
    <property type="entry name" value="8-OXO-DGTP DIPHOSPHATASE"/>
    <property type="match status" value="1"/>
</dbReference>
<evidence type="ECO:0000256" key="2">
    <source>
        <dbReference type="ARBA" id="ARBA00005582"/>
    </source>
</evidence>
<dbReference type="SUPFAM" id="SSF55811">
    <property type="entry name" value="Nudix"/>
    <property type="match status" value="1"/>
</dbReference>
<dbReference type="GO" id="GO:0009228">
    <property type="term" value="P:thiamine biosynthetic process"/>
    <property type="evidence" value="ECO:0007669"/>
    <property type="project" value="UniProtKB-KW"/>
</dbReference>
<feature type="region of interest" description="Disordered" evidence="18">
    <location>
        <begin position="222"/>
        <end position="257"/>
    </location>
</feature>
<evidence type="ECO:0000256" key="9">
    <source>
        <dbReference type="ARBA" id="ARBA00023204"/>
    </source>
</evidence>
<evidence type="ECO:0000256" key="12">
    <source>
        <dbReference type="ARBA" id="ARBA00038905"/>
    </source>
</evidence>
<dbReference type="SUPFAM" id="SSF51391">
    <property type="entry name" value="Thiamin phosphate synthase"/>
    <property type="match status" value="2"/>
</dbReference>
<evidence type="ECO:0000259" key="19">
    <source>
        <dbReference type="PROSITE" id="PS51462"/>
    </source>
</evidence>
<evidence type="ECO:0000256" key="14">
    <source>
        <dbReference type="ARBA" id="ARBA00041592"/>
    </source>
</evidence>
<dbReference type="InterPro" id="IPR020084">
    <property type="entry name" value="NUDIX_hydrolase_CS"/>
</dbReference>
<keyword evidence="4" id="KW-0235">DNA replication</keyword>
<comment type="catalytic activity">
    <reaction evidence="11">
        <text>8-oxo-GTP + H2O = 8-oxo-GMP + diphosphate + H(+)</text>
        <dbReference type="Rhea" id="RHEA:67616"/>
        <dbReference type="ChEBI" id="CHEBI:15377"/>
        <dbReference type="ChEBI" id="CHEBI:15378"/>
        <dbReference type="ChEBI" id="CHEBI:33019"/>
        <dbReference type="ChEBI" id="CHEBI:143553"/>
        <dbReference type="ChEBI" id="CHEBI:145694"/>
    </reaction>
</comment>
<dbReference type="InterPro" id="IPR036206">
    <property type="entry name" value="ThiamineP_synth_sf"/>
</dbReference>
<proteinExistence type="inferred from homology"/>
<dbReference type="RefSeq" id="WP_017524849.1">
    <property type="nucleotide sequence ID" value="NZ_JACCEX010000002.1"/>
</dbReference>
<dbReference type="CDD" id="cd00564">
    <property type="entry name" value="TMP_TenI"/>
    <property type="match status" value="1"/>
</dbReference>
<dbReference type="GO" id="GO:0035539">
    <property type="term" value="F:8-oxo-7,8-dihydrodeoxyguanosine triphosphate pyrophosphatase activity"/>
    <property type="evidence" value="ECO:0007669"/>
    <property type="project" value="UniProtKB-EC"/>
</dbReference>
<keyword evidence="5" id="KW-0479">Metal-binding</keyword>
<dbReference type="PROSITE" id="PS51462">
    <property type="entry name" value="NUDIX"/>
    <property type="match status" value="1"/>
</dbReference>